<dbReference type="Proteomes" id="UP000706926">
    <property type="component" value="Unassembled WGS sequence"/>
</dbReference>
<dbReference type="Pfam" id="PF22124">
    <property type="entry name" value="Glyco_hydro_95_cat"/>
    <property type="match status" value="1"/>
</dbReference>
<dbReference type="InterPro" id="IPR008928">
    <property type="entry name" value="6-hairpin_glycosidase_sf"/>
</dbReference>
<dbReference type="RefSeq" id="WP_007128157.1">
    <property type="nucleotide sequence ID" value="NZ_CP139098.1"/>
</dbReference>
<protein>
    <recommendedName>
        <fullName evidence="1">Glycosyl hydrolase family 95 catalytic domain-containing protein</fullName>
    </recommendedName>
</protein>
<sequence length="735" mass="83098">MESSVWMNQDEISIREEQWKDHIGVFRRPPTRIPTDTWTDAPLLGNGDVGVSIGGEAHHQTFYIGKNDFWVQPHLGESEEQRIGRLLRDNGRRTGARIITVGQISLLMPRLADASYDLEQDILNAETRGSFRNEQVKLRLCSWVSADSNVLVTELECMAGKLDVTARLHAGDSATDEVYHYDNGADPEAIWFRYAANPGSLPQVRRVAAACRVIGTNAQNKWLFQNVEASFQIRAGERLAVVTAIVSNRDEPDCLQGALGLLNDYATGGLDDLAKRKQNHRGWWSEYWRASSIEIGDPVLEKYYYASYYIIGSCMRPDKVQPGLFGNWVTTDRPKWTGSYTMNYNFEAPYFGLYTGNRIALSSGYCDPLLAFLPLGKVLAREKLNCRGIYMPVELGPDGMVCSALFHGQKSNASFAAVNLLMHIYYTYDLDYARKVYPYLLAVADFWEDYLVFENGRYVIYDDDIHERSQDRKNPILSLGFVRMIMRAMLHLSVELDRDTHRQPKWRHILANLSAYPLMERSGKTVYRLTEEGMSWNDRNSLAVQHIFPAGNLGLDSSPEELKIAQDTVAEMQRWSDFNAFPTYYAAAARVGHDPAELLERLRAECERYALPNLSIHHGGGGIEDAAGVPACLHEMLLQSHQGILRLFPTWPADRTARFKKLRAVGAFVVSSEIENGKVRYVLITSERGRELKLLNPWPDRGVIVYRDGAEGQAIAGERIQLETMPGERLLLLPG</sequence>
<keyword evidence="3" id="KW-1185">Reference proteome</keyword>
<evidence type="ECO:0000259" key="1">
    <source>
        <dbReference type="Pfam" id="PF22124"/>
    </source>
</evidence>
<dbReference type="Gene3D" id="2.60.40.1180">
    <property type="entry name" value="Golgi alpha-mannosidase II"/>
    <property type="match status" value="1"/>
</dbReference>
<dbReference type="SUPFAM" id="SSF48208">
    <property type="entry name" value="Six-hairpin glycosidases"/>
    <property type="match status" value="1"/>
</dbReference>
<dbReference type="InterPro" id="IPR012341">
    <property type="entry name" value="6hp_glycosidase-like_sf"/>
</dbReference>
<proteinExistence type="predicted"/>
<dbReference type="InterPro" id="IPR013780">
    <property type="entry name" value="Glyco_hydro_b"/>
</dbReference>
<accession>A0ABS4FBX0</accession>
<reference evidence="2 3" key="1">
    <citation type="submission" date="2021-03" db="EMBL/GenBank/DDBJ databases">
        <title>Genomic Encyclopedia of Type Strains, Phase IV (KMG-IV): sequencing the most valuable type-strain genomes for metagenomic binning, comparative biology and taxonomic classification.</title>
        <authorList>
            <person name="Goeker M."/>
        </authorList>
    </citation>
    <scope>NUCLEOTIDE SEQUENCE [LARGE SCALE GENOMIC DNA]</scope>
    <source>
        <strain evidence="2 3">DSM 15596</strain>
    </source>
</reference>
<organism evidence="2 3">
    <name type="scientific">Paenibacillus lactis</name>
    <dbReference type="NCBI Taxonomy" id="228574"/>
    <lineage>
        <taxon>Bacteria</taxon>
        <taxon>Bacillati</taxon>
        <taxon>Bacillota</taxon>
        <taxon>Bacilli</taxon>
        <taxon>Bacillales</taxon>
        <taxon>Paenibacillaceae</taxon>
        <taxon>Paenibacillus</taxon>
    </lineage>
</organism>
<name>A0ABS4FBX0_9BACL</name>
<evidence type="ECO:0000313" key="2">
    <source>
        <dbReference type="EMBL" id="MBP1893739.1"/>
    </source>
</evidence>
<evidence type="ECO:0000313" key="3">
    <source>
        <dbReference type="Proteomes" id="UP000706926"/>
    </source>
</evidence>
<dbReference type="InterPro" id="IPR054363">
    <property type="entry name" value="GH95_cat"/>
</dbReference>
<gene>
    <name evidence="2" type="ORF">J2Z18_002842</name>
</gene>
<dbReference type="GeneID" id="95404813"/>
<comment type="caution">
    <text evidence="2">The sequence shown here is derived from an EMBL/GenBank/DDBJ whole genome shotgun (WGS) entry which is preliminary data.</text>
</comment>
<dbReference type="PANTHER" id="PTHR31084">
    <property type="entry name" value="ALPHA-L-FUCOSIDASE 2"/>
    <property type="match status" value="1"/>
</dbReference>
<dbReference type="EMBL" id="JAGGKI010000006">
    <property type="protein sequence ID" value="MBP1893739.1"/>
    <property type="molecule type" value="Genomic_DNA"/>
</dbReference>
<dbReference type="Gene3D" id="2.70.98.50">
    <property type="entry name" value="putative glycoside hydrolase family protein from bacillus halodurans"/>
    <property type="match status" value="1"/>
</dbReference>
<feature type="domain" description="Glycosyl hydrolase family 95 catalytic" evidence="1">
    <location>
        <begin position="295"/>
        <end position="637"/>
    </location>
</feature>
<dbReference type="Gene3D" id="1.50.10.10">
    <property type="match status" value="1"/>
</dbReference>
<dbReference type="PANTHER" id="PTHR31084:SF0">
    <property type="entry name" value="ALPHA-L-FUCOSIDASE 2"/>
    <property type="match status" value="1"/>
</dbReference>